<keyword evidence="5" id="KW-1185">Reference proteome</keyword>
<dbReference type="Pfam" id="PF02661">
    <property type="entry name" value="Fic"/>
    <property type="match status" value="1"/>
</dbReference>
<keyword evidence="2" id="KW-0547">Nucleotide-binding</keyword>
<dbReference type="AlphaFoldDB" id="A0A5D3WI28"/>
<dbReference type="PANTHER" id="PTHR13504:SF38">
    <property type="entry name" value="FIDO DOMAIN-CONTAINING PROTEIN"/>
    <property type="match status" value="1"/>
</dbReference>
<comment type="caution">
    <text evidence="4">The sequence shown here is derived from an EMBL/GenBank/DDBJ whole genome shotgun (WGS) entry which is preliminary data.</text>
</comment>
<dbReference type="PROSITE" id="PS51459">
    <property type="entry name" value="FIDO"/>
    <property type="match status" value="1"/>
</dbReference>
<dbReference type="InterPro" id="IPR040198">
    <property type="entry name" value="Fido_containing"/>
</dbReference>
<feature type="binding site" evidence="2">
    <location>
        <begin position="165"/>
        <end position="168"/>
    </location>
    <ligand>
        <name>ATP</name>
        <dbReference type="ChEBI" id="CHEBI:30616"/>
    </ligand>
</feature>
<dbReference type="EMBL" id="VNIB01000012">
    <property type="protein sequence ID" value="TYO96738.1"/>
    <property type="molecule type" value="Genomic_DNA"/>
</dbReference>
<gene>
    <name evidence="4" type="ORF">EDC39_11226</name>
</gene>
<dbReference type="PANTHER" id="PTHR13504">
    <property type="entry name" value="FIDO DOMAIN-CONTAINING PROTEIN DDB_G0283145"/>
    <property type="match status" value="1"/>
</dbReference>
<dbReference type="Proteomes" id="UP000324159">
    <property type="component" value="Unassembled WGS sequence"/>
</dbReference>
<feature type="binding site" evidence="2">
    <location>
        <begin position="216"/>
        <end position="223"/>
    </location>
    <ligand>
        <name>ATP</name>
        <dbReference type="ChEBI" id="CHEBI:30616"/>
    </ligand>
</feature>
<dbReference type="InterPro" id="IPR036597">
    <property type="entry name" value="Fido-like_dom_sf"/>
</dbReference>
<dbReference type="OrthoDB" id="9813719at2"/>
<evidence type="ECO:0000313" key="5">
    <source>
        <dbReference type="Proteomes" id="UP000324159"/>
    </source>
</evidence>
<dbReference type="SUPFAM" id="SSF140931">
    <property type="entry name" value="Fic-like"/>
    <property type="match status" value="1"/>
</dbReference>
<dbReference type="Gene3D" id="1.10.3290.10">
    <property type="entry name" value="Fido-like domain"/>
    <property type="match status" value="1"/>
</dbReference>
<accession>A0A5D3WI28</accession>
<dbReference type="RefSeq" id="WP_148896586.1">
    <property type="nucleotide sequence ID" value="NZ_VNIB01000012.1"/>
</dbReference>
<evidence type="ECO:0000256" key="2">
    <source>
        <dbReference type="PIRSR" id="PIRSR640198-2"/>
    </source>
</evidence>
<keyword evidence="2" id="KW-0067">ATP-binding</keyword>
<proteinExistence type="predicted"/>
<evidence type="ECO:0000313" key="4">
    <source>
        <dbReference type="EMBL" id="TYO96738.1"/>
    </source>
</evidence>
<evidence type="ECO:0000259" key="3">
    <source>
        <dbReference type="PROSITE" id="PS51459"/>
    </source>
</evidence>
<feature type="active site" evidence="1">
    <location>
        <position position="212"/>
    </location>
</feature>
<protein>
    <submittedName>
        <fullName evidence="4">Fic family protein</fullName>
    </submittedName>
</protein>
<dbReference type="GO" id="GO:0005524">
    <property type="term" value="F:ATP binding"/>
    <property type="evidence" value="ECO:0007669"/>
    <property type="project" value="UniProtKB-KW"/>
</dbReference>
<dbReference type="InterPro" id="IPR003812">
    <property type="entry name" value="Fido"/>
</dbReference>
<feature type="domain" description="Fido" evidence="3">
    <location>
        <begin position="120"/>
        <end position="289"/>
    </location>
</feature>
<organism evidence="4 5">
    <name type="scientific">Geothermobacter ehrlichii</name>
    <dbReference type="NCBI Taxonomy" id="213224"/>
    <lineage>
        <taxon>Bacteria</taxon>
        <taxon>Pseudomonadati</taxon>
        <taxon>Thermodesulfobacteriota</taxon>
        <taxon>Desulfuromonadia</taxon>
        <taxon>Desulfuromonadales</taxon>
        <taxon>Geothermobacteraceae</taxon>
        <taxon>Geothermobacter</taxon>
    </lineage>
</organism>
<sequence length="406" mass="45683">MAETSLYSNISEMEPLLPSVGDSSLTDLAVEVIRRSAALSSFLHPVTRRAVVELVRSMNSYYSNLIEGHNTHPVDIERALARDYSHDPAKRAMQMESAAHIEVQRLIEARLRKSPDLDICSHDFLCWIHREFYARLPEEFCHVQAPDGSTKQVVPGELRQEDVTVGRHVAPSHHALPDFLSRFQAVYSPERLNAVNKVIAAAASHHRLAWIHPFLDGNGRVTRLFTHAYLIRAQIDGHGLWTVSRGLARNREAYLAALAGADAHRQGDLDGRGNLSNRGLVAFCTFFLEMALDQVHFMSDLLELDGLQKRMTGYVERQVSFGELAPEAAYLLREALLRGEVPRGEAARITGRPERTARRILKSLLDRKLLVSDSEKGPVRLFFPASVAGYYFPRLYPEGVEFSEPR</sequence>
<reference evidence="4 5" key="1">
    <citation type="submission" date="2019-07" db="EMBL/GenBank/DDBJ databases">
        <title>Genomic Encyclopedia of Type Strains, Phase IV (KMG-IV): sequencing the most valuable type-strain genomes for metagenomic binning, comparative biology and taxonomic classification.</title>
        <authorList>
            <person name="Goeker M."/>
        </authorList>
    </citation>
    <scope>NUCLEOTIDE SEQUENCE [LARGE SCALE GENOMIC DNA]</scope>
    <source>
        <strain evidence="4 5">SS015</strain>
    </source>
</reference>
<name>A0A5D3WI28_9BACT</name>
<evidence type="ECO:0000256" key="1">
    <source>
        <dbReference type="PIRSR" id="PIRSR640198-1"/>
    </source>
</evidence>